<organism evidence="1">
    <name type="scientific">marine sediment metagenome</name>
    <dbReference type="NCBI Taxonomy" id="412755"/>
    <lineage>
        <taxon>unclassified sequences</taxon>
        <taxon>metagenomes</taxon>
        <taxon>ecological metagenomes</taxon>
    </lineage>
</organism>
<dbReference type="EMBL" id="LAZR01000622">
    <property type="protein sequence ID" value="KKN62511.1"/>
    <property type="molecule type" value="Genomic_DNA"/>
</dbReference>
<evidence type="ECO:0000313" key="1">
    <source>
        <dbReference type="EMBL" id="KKN62511.1"/>
    </source>
</evidence>
<protein>
    <submittedName>
        <fullName evidence="1">Uncharacterized protein</fullName>
    </submittedName>
</protein>
<sequence length="224" mass="23762">MTVIEHEVRNAAGMTGDARTAAVSNQQSLIIGNEVRQWIKEGRVFQGGTGVLSTPEAENATALTRQQPNFMVRVPASMVIIPVFGLIAPEATGAAVYEVLISCCNNDPGTANRTAIEPVNVNTRYSLASSRVLAYKTDAGASGTAPTGVADLLRLYNQADFDAITGAPTPPTIYSPRHGLGQECVIGNGSSVNAFMAHFNVGTSATFFSIFTWAEFTYAEYYGA</sequence>
<gene>
    <name evidence="1" type="ORF">LCGC14_0511270</name>
</gene>
<proteinExistence type="predicted"/>
<dbReference type="AlphaFoldDB" id="A0A0F9UMP3"/>
<name>A0A0F9UMP3_9ZZZZ</name>
<accession>A0A0F9UMP3</accession>
<reference evidence="1" key="1">
    <citation type="journal article" date="2015" name="Nature">
        <title>Complex archaea that bridge the gap between prokaryotes and eukaryotes.</title>
        <authorList>
            <person name="Spang A."/>
            <person name="Saw J.H."/>
            <person name="Jorgensen S.L."/>
            <person name="Zaremba-Niedzwiedzka K."/>
            <person name="Martijn J."/>
            <person name="Lind A.E."/>
            <person name="van Eijk R."/>
            <person name="Schleper C."/>
            <person name="Guy L."/>
            <person name="Ettema T.J."/>
        </authorList>
    </citation>
    <scope>NUCLEOTIDE SEQUENCE</scope>
</reference>
<comment type="caution">
    <text evidence="1">The sequence shown here is derived from an EMBL/GenBank/DDBJ whole genome shotgun (WGS) entry which is preliminary data.</text>
</comment>